<comment type="caution">
    <text evidence="2">The sequence shown here is derived from an EMBL/GenBank/DDBJ whole genome shotgun (WGS) entry which is preliminary data.</text>
</comment>
<dbReference type="EMBL" id="JAAIUW010000008">
    <property type="protein sequence ID" value="KAF7819229.1"/>
    <property type="molecule type" value="Genomic_DNA"/>
</dbReference>
<gene>
    <name evidence="2" type="ORF">G2W53_024684</name>
</gene>
<evidence type="ECO:0000256" key="1">
    <source>
        <dbReference type="SAM" id="MobiDB-lite"/>
    </source>
</evidence>
<sequence length="46" mass="5253">MERGGGISGIVYSSVCMSGRRTVAEERERKKMEEQSRTEQNKAWGF</sequence>
<evidence type="ECO:0000313" key="2">
    <source>
        <dbReference type="EMBL" id="KAF7819229.1"/>
    </source>
</evidence>
<feature type="compositionally biased region" description="Basic and acidic residues" evidence="1">
    <location>
        <begin position="25"/>
        <end position="40"/>
    </location>
</feature>
<protein>
    <submittedName>
        <fullName evidence="2">Uncharacterized protein</fullName>
    </submittedName>
</protein>
<keyword evidence="3" id="KW-1185">Reference proteome</keyword>
<evidence type="ECO:0000313" key="3">
    <source>
        <dbReference type="Proteomes" id="UP000634136"/>
    </source>
</evidence>
<reference evidence="2" key="1">
    <citation type="submission" date="2020-09" db="EMBL/GenBank/DDBJ databases">
        <title>Genome-Enabled Discovery of Anthraquinone Biosynthesis in Senna tora.</title>
        <authorList>
            <person name="Kang S.-H."/>
            <person name="Pandey R.P."/>
            <person name="Lee C.-M."/>
            <person name="Sim J.-S."/>
            <person name="Jeong J.-T."/>
            <person name="Choi B.-S."/>
            <person name="Jung M."/>
            <person name="Ginzburg D."/>
            <person name="Zhao K."/>
            <person name="Won S.Y."/>
            <person name="Oh T.-J."/>
            <person name="Yu Y."/>
            <person name="Kim N.-H."/>
            <person name="Lee O.R."/>
            <person name="Lee T.-H."/>
            <person name="Bashyal P."/>
            <person name="Kim T.-S."/>
            <person name="Lee W.-H."/>
            <person name="Kawkins C."/>
            <person name="Kim C.-K."/>
            <person name="Kim J.S."/>
            <person name="Ahn B.O."/>
            <person name="Rhee S.Y."/>
            <person name="Sohng J.K."/>
        </authorList>
    </citation>
    <scope>NUCLEOTIDE SEQUENCE</scope>
    <source>
        <tissue evidence="2">Leaf</tissue>
    </source>
</reference>
<accession>A0A834WJG1</accession>
<proteinExistence type="predicted"/>
<dbReference type="Proteomes" id="UP000634136">
    <property type="component" value="Unassembled WGS sequence"/>
</dbReference>
<organism evidence="2 3">
    <name type="scientific">Senna tora</name>
    <dbReference type="NCBI Taxonomy" id="362788"/>
    <lineage>
        <taxon>Eukaryota</taxon>
        <taxon>Viridiplantae</taxon>
        <taxon>Streptophyta</taxon>
        <taxon>Embryophyta</taxon>
        <taxon>Tracheophyta</taxon>
        <taxon>Spermatophyta</taxon>
        <taxon>Magnoliopsida</taxon>
        <taxon>eudicotyledons</taxon>
        <taxon>Gunneridae</taxon>
        <taxon>Pentapetalae</taxon>
        <taxon>rosids</taxon>
        <taxon>fabids</taxon>
        <taxon>Fabales</taxon>
        <taxon>Fabaceae</taxon>
        <taxon>Caesalpinioideae</taxon>
        <taxon>Cassia clade</taxon>
        <taxon>Senna</taxon>
    </lineage>
</organism>
<dbReference type="AlphaFoldDB" id="A0A834WJG1"/>
<name>A0A834WJG1_9FABA</name>
<feature type="region of interest" description="Disordered" evidence="1">
    <location>
        <begin position="25"/>
        <end position="46"/>
    </location>
</feature>